<keyword evidence="3 11" id="KW-0328">Glycosyltransferase</keyword>
<comment type="caution">
    <text evidence="12">The sequence shown here is derived from an EMBL/GenBank/DDBJ whole genome shotgun (WGS) entry which is preliminary data.</text>
</comment>
<evidence type="ECO:0000256" key="10">
    <source>
        <dbReference type="ARBA" id="ARBA00023180"/>
    </source>
</evidence>
<accession>A0AAE0SMZ3</accession>
<evidence type="ECO:0000256" key="6">
    <source>
        <dbReference type="ARBA" id="ARBA00022968"/>
    </source>
</evidence>
<dbReference type="GO" id="GO:0006493">
    <property type="term" value="P:protein O-linked glycosylation"/>
    <property type="evidence" value="ECO:0007669"/>
    <property type="project" value="TreeGrafter"/>
</dbReference>
<keyword evidence="10" id="KW-0325">Glycoprotein</keyword>
<dbReference type="EC" id="2.4.1.-" evidence="11"/>
<dbReference type="GO" id="GO:0000139">
    <property type="term" value="C:Golgi membrane"/>
    <property type="evidence" value="ECO:0007669"/>
    <property type="project" value="UniProtKB-SubCell"/>
</dbReference>
<keyword evidence="7 11" id="KW-1133">Transmembrane helix</keyword>
<dbReference type="GO" id="GO:0016758">
    <property type="term" value="F:hexosyltransferase activity"/>
    <property type="evidence" value="ECO:0007669"/>
    <property type="project" value="InterPro"/>
</dbReference>
<comment type="subcellular location">
    <subcellularLocation>
        <location evidence="1 11">Golgi apparatus membrane</location>
        <topology evidence="1 11">Single-pass type II membrane protein</topology>
    </subcellularLocation>
</comment>
<dbReference type="FunFam" id="3.90.550.50:FF:000001">
    <property type="entry name" value="Hexosyltransferase"/>
    <property type="match status" value="1"/>
</dbReference>
<dbReference type="PANTHER" id="PTHR11214">
    <property type="entry name" value="BETA-1,3-N-ACETYLGLUCOSAMINYLTRANSFERASE"/>
    <property type="match status" value="1"/>
</dbReference>
<keyword evidence="9 11" id="KW-0472">Membrane</keyword>
<dbReference type="PANTHER" id="PTHR11214:SF3">
    <property type="entry name" value="BETA-1,3-GALACTOSYLTRANSFERASE 6"/>
    <property type="match status" value="1"/>
</dbReference>
<evidence type="ECO:0000256" key="5">
    <source>
        <dbReference type="ARBA" id="ARBA00022692"/>
    </source>
</evidence>
<dbReference type="Proteomes" id="UP001195483">
    <property type="component" value="Unassembled WGS sequence"/>
</dbReference>
<evidence type="ECO:0000256" key="7">
    <source>
        <dbReference type="ARBA" id="ARBA00022989"/>
    </source>
</evidence>
<evidence type="ECO:0000256" key="2">
    <source>
        <dbReference type="ARBA" id="ARBA00008661"/>
    </source>
</evidence>
<reference evidence="12" key="2">
    <citation type="journal article" date="2021" name="Genome Biol. Evol.">
        <title>Developing a high-quality reference genome for a parasitic bivalve with doubly uniparental inheritance (Bivalvia: Unionida).</title>
        <authorList>
            <person name="Smith C.H."/>
        </authorList>
    </citation>
    <scope>NUCLEOTIDE SEQUENCE</scope>
    <source>
        <strain evidence="12">CHS0354</strain>
        <tissue evidence="12">Mantle</tissue>
    </source>
</reference>
<dbReference type="Pfam" id="PF01762">
    <property type="entry name" value="Galactosyl_T"/>
    <property type="match status" value="1"/>
</dbReference>
<dbReference type="InterPro" id="IPR002659">
    <property type="entry name" value="Glyco_trans_31"/>
</dbReference>
<proteinExistence type="inferred from homology"/>
<gene>
    <name evidence="12" type="ORF">CHS0354_043169</name>
</gene>
<evidence type="ECO:0000256" key="8">
    <source>
        <dbReference type="ARBA" id="ARBA00023034"/>
    </source>
</evidence>
<keyword evidence="4" id="KW-0808">Transferase</keyword>
<feature type="transmembrane region" description="Helical" evidence="11">
    <location>
        <begin position="24"/>
        <end position="44"/>
    </location>
</feature>
<keyword evidence="6 11" id="KW-0735">Signal-anchor</keyword>
<keyword evidence="13" id="KW-1185">Reference proteome</keyword>
<dbReference type="EMBL" id="JAEAOA010002366">
    <property type="protein sequence ID" value="KAK3595072.1"/>
    <property type="molecule type" value="Genomic_DNA"/>
</dbReference>
<comment type="similarity">
    <text evidence="2 11">Belongs to the glycosyltransferase 31 family.</text>
</comment>
<evidence type="ECO:0000256" key="1">
    <source>
        <dbReference type="ARBA" id="ARBA00004323"/>
    </source>
</evidence>
<reference evidence="12" key="1">
    <citation type="journal article" date="2021" name="Genome Biol. Evol.">
        <title>A High-Quality Reference Genome for a Parasitic Bivalve with Doubly Uniparental Inheritance (Bivalvia: Unionida).</title>
        <authorList>
            <person name="Smith C.H."/>
        </authorList>
    </citation>
    <scope>NUCLEOTIDE SEQUENCE</scope>
    <source>
        <strain evidence="12">CHS0354</strain>
    </source>
</reference>
<evidence type="ECO:0000313" key="12">
    <source>
        <dbReference type="EMBL" id="KAK3595072.1"/>
    </source>
</evidence>
<evidence type="ECO:0000256" key="3">
    <source>
        <dbReference type="ARBA" id="ARBA00022676"/>
    </source>
</evidence>
<organism evidence="12 13">
    <name type="scientific">Potamilus streckersoni</name>
    <dbReference type="NCBI Taxonomy" id="2493646"/>
    <lineage>
        <taxon>Eukaryota</taxon>
        <taxon>Metazoa</taxon>
        <taxon>Spiralia</taxon>
        <taxon>Lophotrochozoa</taxon>
        <taxon>Mollusca</taxon>
        <taxon>Bivalvia</taxon>
        <taxon>Autobranchia</taxon>
        <taxon>Heteroconchia</taxon>
        <taxon>Palaeoheterodonta</taxon>
        <taxon>Unionida</taxon>
        <taxon>Unionoidea</taxon>
        <taxon>Unionidae</taxon>
        <taxon>Ambleminae</taxon>
        <taxon>Lampsilini</taxon>
        <taxon>Potamilus</taxon>
    </lineage>
</organism>
<keyword evidence="8 11" id="KW-0333">Golgi apparatus</keyword>
<dbReference type="Gene3D" id="3.90.550.50">
    <property type="match status" value="1"/>
</dbReference>
<sequence length="400" mass="45438">MVIDFRVTIEDIQANRVMGMRRKCMLLVLVGAVAYITVFITRFTNQNSFTQRIREAVMDTVVQNFSNFPKVLSTAPVSAKSSLSAKQFVLTKSMTESIKKLYAHSWDKVITPYNPKYMIDGRNICNVSPPPFLLFFVLSLPKNTGERQAIRQTWGSVASQSHTSFNISTKLMFILGQMADGMLPEKVLQEEATKYKDIVQADFVESRHNLTIKMMTGLRWVKTYCPSVKYILKADDDTFINVALFSDYLLKNPNINNKTIHGYLYPNGGLVQREGKYAVGKKEFPSSRYPAYVSGTSYILPFDVISDMLDLAERLPYCPVDDALITGVLRSILDVKIQHSSDFTHVLNTEISPCRFDTQIAVTNIDTKCMHTLWNLTTHDESIDCSQSMYYDKNICSIFS</sequence>
<protein>
    <recommendedName>
        <fullName evidence="11">Hexosyltransferase</fullName>
        <ecNumber evidence="11">2.4.1.-</ecNumber>
    </recommendedName>
</protein>
<evidence type="ECO:0000256" key="11">
    <source>
        <dbReference type="RuleBase" id="RU363063"/>
    </source>
</evidence>
<name>A0AAE0SMZ3_9BIVA</name>
<evidence type="ECO:0000313" key="13">
    <source>
        <dbReference type="Proteomes" id="UP001195483"/>
    </source>
</evidence>
<reference evidence="12" key="3">
    <citation type="submission" date="2023-05" db="EMBL/GenBank/DDBJ databases">
        <authorList>
            <person name="Smith C.H."/>
        </authorList>
    </citation>
    <scope>NUCLEOTIDE SEQUENCE</scope>
    <source>
        <strain evidence="12">CHS0354</strain>
        <tissue evidence="12">Mantle</tissue>
    </source>
</reference>
<evidence type="ECO:0000256" key="9">
    <source>
        <dbReference type="ARBA" id="ARBA00023136"/>
    </source>
</evidence>
<evidence type="ECO:0000256" key="4">
    <source>
        <dbReference type="ARBA" id="ARBA00022679"/>
    </source>
</evidence>
<dbReference type="AlphaFoldDB" id="A0AAE0SMZ3"/>
<keyword evidence="5 11" id="KW-0812">Transmembrane</keyword>